<feature type="transmembrane region" description="Helical" evidence="1">
    <location>
        <begin position="206"/>
        <end position="225"/>
    </location>
</feature>
<reference evidence="2 3" key="1">
    <citation type="submission" date="2016-12" db="EMBL/GenBank/DDBJ databases">
        <title>Genome sequencing of Methylocaldum marinum.</title>
        <authorList>
            <person name="Takeuchi M."/>
            <person name="Kamagata Y."/>
            <person name="Hiraoka S."/>
            <person name="Oshima K."/>
            <person name="Hattori M."/>
            <person name="Iwasaki W."/>
        </authorList>
    </citation>
    <scope>NUCLEOTIDE SEQUENCE [LARGE SCALE GENOMIC DNA]</scope>
    <source>
        <strain evidence="2 3">S8</strain>
    </source>
</reference>
<sequence length="399" mass="44761">MAGFLLVAGLTGSLLAWNDELEAAISPHLFFVTPPAPDARPIDPLALRERVVERYPNARVINVPLKVEPDRAIAFFMEGPTVPATGEPAELPDNQVFVDPYTGEVLGARRWGDITQGLKNLMPFVYRLHYSLALGTAGIYLMGAVALLWTADCFAGVYLTLPLRRRMRPAEDRERKPWLARWWPAWKVRWQGGAYKLNFDLHRASGLWPCVMLLVSAWSAVGFNLPEVYRPVMSAVFTLQYGEDQLPELPRRQFEPGVSWANAREIGRELMAVEARTKGFRVMEEQELSYDPEKALYFYYVSSDRDIQHHWGATWVAFDANTGERRAAYLPTGEAGGDTIGTWLMSLHMAAVFGMPMKLFVCGMGLAVAMLSVTGAVIWWRKRAARRAHGRRSGDGTTA</sequence>
<feature type="transmembrane region" description="Helical" evidence="1">
    <location>
        <begin position="137"/>
        <end position="161"/>
    </location>
</feature>
<keyword evidence="1" id="KW-0472">Membrane</keyword>
<dbReference type="KEGG" id="mmai:sS8_3875"/>
<evidence type="ECO:0000256" key="1">
    <source>
        <dbReference type="SAM" id="Phobius"/>
    </source>
</evidence>
<dbReference type="AlphaFoldDB" id="A0A250KW11"/>
<keyword evidence="3" id="KW-1185">Reference proteome</keyword>
<proteinExistence type="predicted"/>
<dbReference type="Proteomes" id="UP000266313">
    <property type="component" value="Chromosome"/>
</dbReference>
<protein>
    <recommendedName>
        <fullName evidence="4">PepSY domain-containing protein</fullName>
    </recommendedName>
</protein>
<name>A0A250KW11_9GAMM</name>
<dbReference type="EMBL" id="AP017928">
    <property type="protein sequence ID" value="BBA35807.1"/>
    <property type="molecule type" value="Genomic_DNA"/>
</dbReference>
<dbReference type="PANTHER" id="PTHR34219">
    <property type="entry name" value="IRON-REGULATED INNER MEMBRANE PROTEIN-RELATED"/>
    <property type="match status" value="1"/>
</dbReference>
<dbReference type="Pfam" id="PF03929">
    <property type="entry name" value="PepSY_TM"/>
    <property type="match status" value="1"/>
</dbReference>
<organism evidence="2 3">
    <name type="scientific">Methylocaldum marinum</name>
    <dbReference type="NCBI Taxonomy" id="1432792"/>
    <lineage>
        <taxon>Bacteria</taxon>
        <taxon>Pseudomonadati</taxon>
        <taxon>Pseudomonadota</taxon>
        <taxon>Gammaproteobacteria</taxon>
        <taxon>Methylococcales</taxon>
        <taxon>Methylococcaceae</taxon>
        <taxon>Methylocaldum</taxon>
    </lineage>
</organism>
<accession>A0A250KW11</accession>
<keyword evidence="1" id="KW-1133">Transmembrane helix</keyword>
<gene>
    <name evidence="2" type="ORF">sS8_3875</name>
</gene>
<dbReference type="InterPro" id="IPR005625">
    <property type="entry name" value="PepSY-ass_TM"/>
</dbReference>
<feature type="transmembrane region" description="Helical" evidence="1">
    <location>
        <begin position="357"/>
        <end position="380"/>
    </location>
</feature>
<evidence type="ECO:0000313" key="3">
    <source>
        <dbReference type="Proteomes" id="UP000266313"/>
    </source>
</evidence>
<dbReference type="PANTHER" id="PTHR34219:SF5">
    <property type="entry name" value="BLR4505 PROTEIN"/>
    <property type="match status" value="1"/>
</dbReference>
<evidence type="ECO:0000313" key="2">
    <source>
        <dbReference type="EMBL" id="BBA35807.1"/>
    </source>
</evidence>
<keyword evidence="1" id="KW-0812">Transmembrane</keyword>
<evidence type="ECO:0008006" key="4">
    <source>
        <dbReference type="Google" id="ProtNLM"/>
    </source>
</evidence>